<dbReference type="Gene3D" id="3.40.50.1820">
    <property type="entry name" value="alpha/beta hydrolase"/>
    <property type="match status" value="1"/>
</dbReference>
<sequence>MGVRDLFWLDDRCFLITGYEGPTGRFYGWVADLRRGKATLISMPSLQASLFVPAGPTGLPMLRRASSKGFKESSPEVLLGFTSPDAEGSMEVGWSWYSVDTGDVVDAQEDPELPTSLWREAVVSKLGILEAVMLINGTVQRRTPEGWRDIGTIQLAAEGGEAAFAASVAAQPSQPRQYLLGAARDFGAYAVDVVRADATEPKAFPPAADLMAPEGVTPPKSEAELAAWVLRQCLARETSALVHITADGSAPVPLFAHPFADVTANGVWLDPSSEVPEAVMVEDLRPKVYALTSANAELLQSLSRGLPAKVLLGAVSLSTEGMEPMIVERHGERWLCYFSHPALSEAVVLPAFKKADSKSTVDWLGDRVLPARGGALNGAAATLQPQVESHRLRVGSSDVPVYLILPPGGAAALTVRLHEGPNQRDRWGADGMDAWLISRGYGVLKVNFRGSAGFGRRWRTGRTGSGDVAEEGGADDLTQLLMGRQSSTDGVVAVKEHEEAEGFLDDIAAAVRWALEERKVLGGIPAPGSLPPVAVLGSYFGGYAALHAAHRLKDLIACAVAVAPVQRPPAGSWWPESYVPDAATRASAASLRSGAEAGGIDPARDVFEPAAMAKELREAALMLVEFERDGPDAQGDLMESLAPLGCDPEEWPTSVQYVQYAGEGRGGGMVKQSMLDMYRRLDGFLYRHLSPLAAATDGRSLLHESFVEEGPFISASLLPAMRGGMSASAKNIELGFEQGLRTSYGDQVAASLPQLRSAAGGFGEGKESGKAGKRKALLAPSNRIAVRQDGTIEVTVVFAEEPEGLHVLLSEVWVHLRSKGMGFTLALPRQPKKGQAIRAFRLPSGRGFVFEIAGESSIGAIENYNGWAASSGRATVISMLKPEDLSKAPVMVPATIVLDA</sequence>
<keyword evidence="2" id="KW-1185">Reference proteome</keyword>
<proteinExistence type="predicted"/>
<comment type="caution">
    <text evidence="1">The sequence shown here is derived from an EMBL/GenBank/DDBJ whole genome shotgun (WGS) entry which is preliminary data.</text>
</comment>
<dbReference type="InterPro" id="IPR029058">
    <property type="entry name" value="AB_hydrolase_fold"/>
</dbReference>
<evidence type="ECO:0008006" key="3">
    <source>
        <dbReference type="Google" id="ProtNLM"/>
    </source>
</evidence>
<reference evidence="1" key="1">
    <citation type="submission" date="2021-02" db="EMBL/GenBank/DDBJ databases">
        <authorList>
            <person name="Dougan E. K."/>
            <person name="Rhodes N."/>
            <person name="Thang M."/>
            <person name="Chan C."/>
        </authorList>
    </citation>
    <scope>NUCLEOTIDE SEQUENCE</scope>
</reference>
<accession>A0A813H587</accession>
<gene>
    <name evidence="1" type="ORF">PGLA1383_LOCUS48981</name>
</gene>
<name>A0A813H587_POLGL</name>
<organism evidence="1 2">
    <name type="scientific">Polarella glacialis</name>
    <name type="common">Dinoflagellate</name>
    <dbReference type="NCBI Taxonomy" id="89957"/>
    <lineage>
        <taxon>Eukaryota</taxon>
        <taxon>Sar</taxon>
        <taxon>Alveolata</taxon>
        <taxon>Dinophyceae</taxon>
        <taxon>Suessiales</taxon>
        <taxon>Suessiaceae</taxon>
        <taxon>Polarella</taxon>
    </lineage>
</organism>
<dbReference type="AlphaFoldDB" id="A0A813H587"/>
<dbReference type="EMBL" id="CAJNNV010030612">
    <property type="protein sequence ID" value="CAE8633067.1"/>
    <property type="molecule type" value="Genomic_DNA"/>
</dbReference>
<evidence type="ECO:0000313" key="2">
    <source>
        <dbReference type="Proteomes" id="UP000654075"/>
    </source>
</evidence>
<dbReference type="OrthoDB" id="416344at2759"/>
<evidence type="ECO:0000313" key="1">
    <source>
        <dbReference type="EMBL" id="CAE8633067.1"/>
    </source>
</evidence>
<dbReference type="SUPFAM" id="SSF53474">
    <property type="entry name" value="alpha/beta-Hydrolases"/>
    <property type="match status" value="1"/>
</dbReference>
<protein>
    <recommendedName>
        <fullName evidence="3">Peptidase S9 prolyl oligopeptidase catalytic domain-containing protein</fullName>
    </recommendedName>
</protein>
<dbReference type="Proteomes" id="UP000654075">
    <property type="component" value="Unassembled WGS sequence"/>
</dbReference>